<evidence type="ECO:0000313" key="2">
    <source>
        <dbReference type="Proteomes" id="UP001163798"/>
    </source>
</evidence>
<dbReference type="Proteomes" id="UP001163798">
    <property type="component" value="Unassembled WGS sequence"/>
</dbReference>
<proteinExistence type="predicted"/>
<dbReference type="EMBL" id="MU793692">
    <property type="protein sequence ID" value="KAJ3780592.1"/>
    <property type="molecule type" value="Genomic_DNA"/>
</dbReference>
<reference evidence="1" key="1">
    <citation type="submission" date="2022-08" db="EMBL/GenBank/DDBJ databases">
        <authorList>
            <consortium name="DOE Joint Genome Institute"/>
            <person name="Min B."/>
            <person name="Riley R."/>
            <person name="Sierra-Patev S."/>
            <person name="Naranjo-Ortiz M."/>
            <person name="Looney B."/>
            <person name="Konkel Z."/>
            <person name="Slot J.C."/>
            <person name="Sakamoto Y."/>
            <person name="Steenwyk J.L."/>
            <person name="Rokas A."/>
            <person name="Carro J."/>
            <person name="Camarero S."/>
            <person name="Ferreira P."/>
            <person name="Molpeceres G."/>
            <person name="Ruiz-Duenas F.J."/>
            <person name="Serrano A."/>
            <person name="Henrissat B."/>
            <person name="Drula E."/>
            <person name="Hughes K.W."/>
            <person name="Mata J.L."/>
            <person name="Ishikawa N.K."/>
            <person name="Vargas-Isla R."/>
            <person name="Ushijima S."/>
            <person name="Smith C.A."/>
            <person name="Ahrendt S."/>
            <person name="Andreopoulos W."/>
            <person name="He G."/>
            <person name="Labutti K."/>
            <person name="Lipzen A."/>
            <person name="Ng V."/>
            <person name="Sandor L."/>
            <person name="Barry K."/>
            <person name="Martinez A.T."/>
            <person name="Xiao Y."/>
            <person name="Gibbons J.G."/>
            <person name="Terashima K."/>
            <person name="Hibbett D.S."/>
            <person name="Grigoriev I.V."/>
        </authorList>
    </citation>
    <scope>NUCLEOTIDE SEQUENCE</scope>
    <source>
        <strain evidence="1">TFB10291</strain>
    </source>
</reference>
<accession>A0AA38L1U9</accession>
<comment type="caution">
    <text evidence="1">The sequence shown here is derived from an EMBL/GenBank/DDBJ whole genome shotgun (WGS) entry which is preliminary data.</text>
</comment>
<name>A0AA38L1U9_9AGAR</name>
<dbReference type="AlphaFoldDB" id="A0AA38L1U9"/>
<feature type="non-terminal residue" evidence="1">
    <location>
        <position position="1"/>
    </location>
</feature>
<gene>
    <name evidence="1" type="ORF">GGU10DRAFT_369081</name>
</gene>
<evidence type="ECO:0000313" key="1">
    <source>
        <dbReference type="EMBL" id="KAJ3780592.1"/>
    </source>
</evidence>
<organism evidence="1 2">
    <name type="scientific">Lentinula aff. detonsa</name>
    <dbReference type="NCBI Taxonomy" id="2804958"/>
    <lineage>
        <taxon>Eukaryota</taxon>
        <taxon>Fungi</taxon>
        <taxon>Dikarya</taxon>
        <taxon>Basidiomycota</taxon>
        <taxon>Agaricomycotina</taxon>
        <taxon>Agaricomycetes</taxon>
        <taxon>Agaricomycetidae</taxon>
        <taxon>Agaricales</taxon>
        <taxon>Marasmiineae</taxon>
        <taxon>Omphalotaceae</taxon>
        <taxon>Lentinula</taxon>
    </lineage>
</organism>
<keyword evidence="2" id="KW-1185">Reference proteome</keyword>
<sequence length="107" mass="12268">IFRMLDRLRYLKDLRRYCIRCMTEGCAIIAPDDFALIRFRELDVRGLVASKSKLRFCLYPGCRNTDSCPSAASKFVLGCVGSYRKSFIVGLVGVRCVLDPIRIRIRI</sequence>
<protein>
    <submittedName>
        <fullName evidence="1">Uncharacterized protein</fullName>
    </submittedName>
</protein>